<dbReference type="InterPro" id="IPR045882">
    <property type="entry name" value="GPT1/2"/>
</dbReference>
<name>M8C2B7_AEGTA</name>
<dbReference type="PANTHER" id="PTHR33737">
    <property type="entry name" value="OS05G0121800 PROTEIN"/>
    <property type="match status" value="1"/>
</dbReference>
<dbReference type="AlphaFoldDB" id="M8C2B7"/>
<proteinExistence type="predicted"/>
<protein>
    <submittedName>
        <fullName evidence="2">Retrovirus-related Pol polyprotein from transposon TNT 1-94</fullName>
    </submittedName>
</protein>
<feature type="region of interest" description="Disordered" evidence="1">
    <location>
        <begin position="724"/>
        <end position="769"/>
    </location>
</feature>
<sequence>MAAALSRACAAAGLLLRPAPRADRESAKALDDAAVDAYDQQVSAYSDALSVYRDDLSAYTQWCNDDARAVAVLTVSVLPQFASEFMGLGTVAAMWSYLCQRYQPSGDALYLSVVRQEHALQQGDSSVDEFYSQCSAIWRQLDSLRTVVCGTCRCFQTTRLLVGCFRCCCDCIPFLTTTGIYTVRIVAPRLWWVLAPGAQWHHRLGYICVSRLSSLVRQGLLGSVSGDVSLHYNGCRFGKQTQLPYSIRYNQVEGIDYDETFAPVAHMTTVRTLLAVASVRQWSISQLDVQNAFLSGELRGEVYMQPPLGYYAPDDSTGAISIARDPVKHELTKHIVKVEHSSRVEALQLKSKIKPTPLTKSSGSTTEKDMEPLVTATHEEGSSSRNCSSFSTHSQNNPSSFVGVPASTFAKPSALRMPSPSIGFFSQGKALVSHDDAAQGNTSSLVKPPRYKQPEHLKSRLYQASVLNGDTAQANAKLCFTRNTSSLVKPPRYKQPEDLKSRHSLTLQLPTNCPAASKPLVHPVTNQSTLDTLVSSLLVLEHANVCSGKESLSKGAITCSAYSRNANNQPTRKVDCSSAGSGDTTPSSSSEKNGASRNGVLNAYSVASHVEETGIINSTGPNKDSHSLRAICSSTTEHGEDSCSHEATGSSMDPIAVIRLSSSCISSQVCTLNDLNCQSKSDSSACLAIDLKNSLAGEKMVAVSLSEDNSCTPGPDFLREFDSRNQQNTECSTLRKSVESTTSADQVPQFGNPLDTEPASSDSTTDLHGSLCNEAELNSAEEPNTDGGAEFDSDSPPIGNELLLLIECDHDHDYRSTESSPIQVAAHMPCADLSDSKEVCKTETHDSLAVERQPALLDEPNTEDDMDLDSDSPLVGKEELIIGCESDHDYRSTECSPMEPAVPVPCINLSDLEEVTLDCKTEAHDSLAVERRSALLEEPNAEDDMDLDTNELSALEDASPIGKNKAAHKSGANTILKDHLKQLVPFSEEWLAAMEACGEFRKFWNRRVELCKILLRTKLPQNPVRGHRLNAKLKMSAHLTVLSTPKAFEHLTRLNLHFTFS</sequence>
<dbReference type="ExpressionAtlas" id="M8C2B7">
    <property type="expression patterns" value="baseline"/>
</dbReference>
<dbReference type="PANTHER" id="PTHR33737:SF2">
    <property type="entry name" value="OS12G0102700 PROTEIN"/>
    <property type="match status" value="1"/>
</dbReference>
<feature type="compositionally biased region" description="Polar residues" evidence="1">
    <location>
        <begin position="724"/>
        <end position="746"/>
    </location>
</feature>
<accession>M8C2B7</accession>
<reference evidence="2" key="1">
    <citation type="submission" date="2015-06" db="UniProtKB">
        <authorList>
            <consortium name="EnsemblPlants"/>
        </authorList>
    </citation>
    <scope>IDENTIFICATION</scope>
</reference>
<feature type="compositionally biased region" description="Polar residues" evidence="1">
    <location>
        <begin position="578"/>
        <end position="596"/>
    </location>
</feature>
<feature type="region of interest" description="Disordered" evidence="1">
    <location>
        <begin position="568"/>
        <end position="598"/>
    </location>
</feature>
<dbReference type="GO" id="GO:0008017">
    <property type="term" value="F:microtubule binding"/>
    <property type="evidence" value="ECO:0007669"/>
    <property type="project" value="InterPro"/>
</dbReference>
<feature type="compositionally biased region" description="Basic and acidic residues" evidence="1">
    <location>
        <begin position="366"/>
        <end position="382"/>
    </location>
</feature>
<feature type="compositionally biased region" description="Polar residues" evidence="1">
    <location>
        <begin position="758"/>
        <end position="767"/>
    </location>
</feature>
<dbReference type="InterPro" id="IPR013103">
    <property type="entry name" value="RVT_2"/>
</dbReference>
<evidence type="ECO:0000313" key="2">
    <source>
        <dbReference type="EnsemblPlants" id="EMT09298"/>
    </source>
</evidence>
<evidence type="ECO:0000256" key="1">
    <source>
        <dbReference type="SAM" id="MobiDB-lite"/>
    </source>
</evidence>
<feature type="region of interest" description="Disordered" evidence="1">
    <location>
        <begin position="355"/>
        <end position="398"/>
    </location>
</feature>
<feature type="compositionally biased region" description="Polar residues" evidence="1">
    <location>
        <begin position="383"/>
        <end position="398"/>
    </location>
</feature>
<organism evidence="2">
    <name type="scientific">Aegilops tauschii</name>
    <name type="common">Tausch's goatgrass</name>
    <name type="synonym">Aegilops squarrosa</name>
    <dbReference type="NCBI Taxonomy" id="37682"/>
    <lineage>
        <taxon>Eukaryota</taxon>
        <taxon>Viridiplantae</taxon>
        <taxon>Streptophyta</taxon>
        <taxon>Embryophyta</taxon>
        <taxon>Tracheophyta</taxon>
        <taxon>Spermatophyta</taxon>
        <taxon>Magnoliopsida</taxon>
        <taxon>Liliopsida</taxon>
        <taxon>Poales</taxon>
        <taxon>Poaceae</taxon>
        <taxon>BOP clade</taxon>
        <taxon>Pooideae</taxon>
        <taxon>Triticodae</taxon>
        <taxon>Triticeae</taxon>
        <taxon>Triticinae</taxon>
        <taxon>Aegilops</taxon>
    </lineage>
</organism>
<dbReference type="Pfam" id="PF07727">
    <property type="entry name" value="RVT_2"/>
    <property type="match status" value="1"/>
</dbReference>
<dbReference type="EnsemblPlants" id="EMT09298">
    <property type="protein sequence ID" value="EMT09298"/>
    <property type="gene ID" value="F775_00402"/>
</dbReference>